<dbReference type="AlphaFoldDB" id="A0A6V7TWI1"/>
<evidence type="ECO:0000313" key="2">
    <source>
        <dbReference type="EMBL" id="CAD2135891.1"/>
    </source>
</evidence>
<proteinExistence type="predicted"/>
<evidence type="ECO:0000313" key="3">
    <source>
        <dbReference type="Proteomes" id="UP000580250"/>
    </source>
</evidence>
<dbReference type="Proteomes" id="UP000580250">
    <property type="component" value="Unassembled WGS sequence"/>
</dbReference>
<dbReference type="Pfam" id="PF00646">
    <property type="entry name" value="F-box"/>
    <property type="match status" value="1"/>
</dbReference>
<accession>A0A6V7TWI1</accession>
<feature type="domain" description="F-box" evidence="1">
    <location>
        <begin position="1"/>
        <end position="45"/>
    </location>
</feature>
<gene>
    <name evidence="2" type="ORF">MENT_LOCUS4885</name>
</gene>
<dbReference type="OrthoDB" id="5281164at2759"/>
<sequence>MLSLPSEVQLDVLKCCNFEQLFSLKQTNFYFRNLINKYEGGLARMEFFDLSLINTKTIDSQQPSPFVIIKHEPAVSEFVLDEHLREKWETAMAKPIPLFLHGLEDGSEDFAVQLEKTENKKPLYILKLPNIPKTIEEMVIVRFWLQQLFNCGFYETTFENVIFNPETINLLFNNDEPILKQFHVNNLVLSSTINSNKTIENILKFGLIHFAIYDTLVITFHDYISEQQANILFNIIINEGKKLPQVFFCNYKFTKLYELIIEYINNF</sequence>
<dbReference type="EMBL" id="CAJEWN010000017">
    <property type="protein sequence ID" value="CAD2135891.1"/>
    <property type="molecule type" value="Genomic_DNA"/>
</dbReference>
<dbReference type="InterPro" id="IPR001810">
    <property type="entry name" value="F-box_dom"/>
</dbReference>
<evidence type="ECO:0000259" key="1">
    <source>
        <dbReference type="PROSITE" id="PS50181"/>
    </source>
</evidence>
<dbReference type="PROSITE" id="PS50181">
    <property type="entry name" value="FBOX"/>
    <property type="match status" value="1"/>
</dbReference>
<reference evidence="2 3" key="1">
    <citation type="submission" date="2020-08" db="EMBL/GenBank/DDBJ databases">
        <authorList>
            <person name="Koutsovoulos G."/>
            <person name="Danchin GJ E."/>
        </authorList>
    </citation>
    <scope>NUCLEOTIDE SEQUENCE [LARGE SCALE GENOMIC DNA]</scope>
</reference>
<comment type="caution">
    <text evidence="2">The sequence shown here is derived from an EMBL/GenBank/DDBJ whole genome shotgun (WGS) entry which is preliminary data.</text>
</comment>
<protein>
    <recommendedName>
        <fullName evidence="1">F-box domain-containing protein</fullName>
    </recommendedName>
</protein>
<name>A0A6V7TWI1_MELEN</name>
<organism evidence="2 3">
    <name type="scientific">Meloidogyne enterolobii</name>
    <name type="common">Root-knot nematode worm</name>
    <name type="synonym">Meloidogyne mayaguensis</name>
    <dbReference type="NCBI Taxonomy" id="390850"/>
    <lineage>
        <taxon>Eukaryota</taxon>
        <taxon>Metazoa</taxon>
        <taxon>Ecdysozoa</taxon>
        <taxon>Nematoda</taxon>
        <taxon>Chromadorea</taxon>
        <taxon>Rhabditida</taxon>
        <taxon>Tylenchina</taxon>
        <taxon>Tylenchomorpha</taxon>
        <taxon>Tylenchoidea</taxon>
        <taxon>Meloidogynidae</taxon>
        <taxon>Meloidogyninae</taxon>
        <taxon>Meloidogyne</taxon>
    </lineage>
</organism>